<gene>
    <name evidence="1" type="ORF">COS91_06555</name>
</gene>
<sequence length="154" mass="17999">MDFKTEEDRIKIENVLRVAYQFVPSVVKKILEREGFEVEEQGEGLELSYRVKGADDISAVFCLRNLFLEIATRDRDEEPLEFDEELSNFSFFMFKTAKVMETKLKLFVAILKNGPDMTPEEMKKIVPEGTRIRVAKFDKSKIGNMHDYMARMQN</sequence>
<accession>A0A2M6ZF80</accession>
<evidence type="ECO:0000313" key="2">
    <source>
        <dbReference type="Proteomes" id="UP000229227"/>
    </source>
</evidence>
<organism evidence="1 2">
    <name type="scientific">Candidatus Desantisbacteria bacterium CG07_land_8_20_14_0_80_39_15</name>
    <dbReference type="NCBI Taxonomy" id="1974549"/>
    <lineage>
        <taxon>Bacteria</taxon>
        <taxon>Candidatus Desantisiibacteriota</taxon>
    </lineage>
</organism>
<reference evidence="2" key="1">
    <citation type="submission" date="2017-09" db="EMBL/GenBank/DDBJ databases">
        <title>Depth-based differentiation of microbial function through sediment-hosted aquifers and enrichment of novel symbionts in the deep terrestrial subsurface.</title>
        <authorList>
            <person name="Probst A.J."/>
            <person name="Ladd B."/>
            <person name="Jarett J.K."/>
            <person name="Geller-Mcgrath D.E."/>
            <person name="Sieber C.M.K."/>
            <person name="Emerson J.B."/>
            <person name="Anantharaman K."/>
            <person name="Thomas B.C."/>
            <person name="Malmstrom R."/>
            <person name="Stieglmeier M."/>
            <person name="Klingl A."/>
            <person name="Woyke T."/>
            <person name="Ryan C.M."/>
            <person name="Banfield J.F."/>
        </authorList>
    </citation>
    <scope>NUCLEOTIDE SEQUENCE [LARGE SCALE GENOMIC DNA]</scope>
</reference>
<proteinExistence type="predicted"/>
<evidence type="ECO:0000313" key="1">
    <source>
        <dbReference type="EMBL" id="PIU51037.1"/>
    </source>
</evidence>
<comment type="caution">
    <text evidence="1">The sequence shown here is derived from an EMBL/GenBank/DDBJ whole genome shotgun (WGS) entry which is preliminary data.</text>
</comment>
<dbReference type="AlphaFoldDB" id="A0A2M6ZF80"/>
<name>A0A2M6ZF80_9BACT</name>
<dbReference type="Proteomes" id="UP000229227">
    <property type="component" value="Unassembled WGS sequence"/>
</dbReference>
<protein>
    <submittedName>
        <fullName evidence="1">Uncharacterized protein</fullName>
    </submittedName>
</protein>
<dbReference type="EMBL" id="PEWN01000106">
    <property type="protein sequence ID" value="PIU51037.1"/>
    <property type="molecule type" value="Genomic_DNA"/>
</dbReference>